<evidence type="ECO:0000256" key="1">
    <source>
        <dbReference type="SAM" id="SignalP"/>
    </source>
</evidence>
<dbReference type="AlphaFoldDB" id="A0AAD5YKV8"/>
<sequence length="85" mass="8893">MLSKIFSDRLSSPLALSLLHFLLLLSICLCSTAQPKNVTVDDAGVDPNSGFTVAYTSPSSAAVGWQSQPGCSSCTLRPDFATVGE</sequence>
<accession>A0AAD5YKV8</accession>
<feature type="signal peptide" evidence="1">
    <location>
        <begin position="1"/>
        <end position="33"/>
    </location>
</feature>
<keyword evidence="1" id="KW-0732">Signal</keyword>
<dbReference type="EMBL" id="JANIEX010001566">
    <property type="protein sequence ID" value="KAJ3556559.1"/>
    <property type="molecule type" value="Genomic_DNA"/>
</dbReference>
<dbReference type="Proteomes" id="UP001213000">
    <property type="component" value="Unassembled WGS sequence"/>
</dbReference>
<gene>
    <name evidence="2" type="ORF">NP233_g11950</name>
</gene>
<feature type="chain" id="PRO_5042129052" evidence="1">
    <location>
        <begin position="34"/>
        <end position="85"/>
    </location>
</feature>
<comment type="caution">
    <text evidence="2">The sequence shown here is derived from an EMBL/GenBank/DDBJ whole genome shotgun (WGS) entry which is preliminary data.</text>
</comment>
<protein>
    <submittedName>
        <fullName evidence="2">Uncharacterized protein</fullName>
    </submittedName>
</protein>
<evidence type="ECO:0000313" key="3">
    <source>
        <dbReference type="Proteomes" id="UP001213000"/>
    </source>
</evidence>
<reference evidence="2" key="1">
    <citation type="submission" date="2022-07" db="EMBL/GenBank/DDBJ databases">
        <title>Genome Sequence of Leucocoprinus birnbaumii.</title>
        <authorList>
            <person name="Buettner E."/>
        </authorList>
    </citation>
    <scope>NUCLEOTIDE SEQUENCE</scope>
    <source>
        <strain evidence="2">VT141</strain>
    </source>
</reference>
<keyword evidence="3" id="KW-1185">Reference proteome</keyword>
<proteinExistence type="predicted"/>
<organism evidence="2 3">
    <name type="scientific">Leucocoprinus birnbaumii</name>
    <dbReference type="NCBI Taxonomy" id="56174"/>
    <lineage>
        <taxon>Eukaryota</taxon>
        <taxon>Fungi</taxon>
        <taxon>Dikarya</taxon>
        <taxon>Basidiomycota</taxon>
        <taxon>Agaricomycotina</taxon>
        <taxon>Agaricomycetes</taxon>
        <taxon>Agaricomycetidae</taxon>
        <taxon>Agaricales</taxon>
        <taxon>Agaricineae</taxon>
        <taxon>Agaricaceae</taxon>
        <taxon>Leucocoprinus</taxon>
    </lineage>
</organism>
<name>A0AAD5YKV8_9AGAR</name>
<evidence type="ECO:0000313" key="2">
    <source>
        <dbReference type="EMBL" id="KAJ3556559.1"/>
    </source>
</evidence>